<reference evidence="2" key="2">
    <citation type="journal article" date="2022" name="Nat. Biotechnol.">
        <title>Carbon-negative production of acetone and isopropanol by gas fermentation at industrial pilot scale.</title>
        <authorList>
            <person name="Liew F.E."/>
            <person name="Nogle R."/>
            <person name="Abdalla T."/>
            <person name="Rasor B.J."/>
            <person name="Canter C."/>
            <person name="Jensen R.O."/>
            <person name="Wang L."/>
            <person name="Strutz J."/>
            <person name="Chirania P."/>
            <person name="De Tissera S."/>
            <person name="Mueller A.P."/>
            <person name="Ruan Z."/>
            <person name="Gao A."/>
            <person name="Tran L."/>
            <person name="Engle N.L."/>
            <person name="Bromley J.C."/>
            <person name="Daniell J."/>
            <person name="Conrado R."/>
            <person name="Tschaplinski T.J."/>
            <person name="Giannone R.J."/>
            <person name="Hettich R.L."/>
            <person name="Karim A.S."/>
            <person name="Simpson S.D."/>
            <person name="Brown S.D."/>
            <person name="Leang C."/>
            <person name="Jewett M.C."/>
            <person name="Kopke M."/>
        </authorList>
    </citation>
    <scope>NUCLEOTIDE SEQUENCE</scope>
    <source>
        <strain evidence="2">DJ080</strain>
    </source>
</reference>
<dbReference type="EMBL" id="JABSWW010000001">
    <property type="protein sequence ID" value="NRT91629.1"/>
    <property type="molecule type" value="Genomic_DNA"/>
</dbReference>
<keyword evidence="1" id="KW-0175">Coiled coil</keyword>
<dbReference type="RefSeq" id="WP_425359754.1">
    <property type="nucleotide sequence ID" value="NZ_JABSWW010000001.1"/>
</dbReference>
<protein>
    <submittedName>
        <fullName evidence="2">Adenylosuccinate synthase</fullName>
    </submittedName>
</protein>
<sequence>MNEYMEERSILIQSDEVTKNIMGEIQDDMLSLLSRASRNMTEELTEKLKPVERKINDLRENFQEFHEEEFEEKLEDLNKSILKIREMTEMKLESVIQKSVEEQSKVLFESIEERLAILGLKVVKDAASNKEAILDKLDNINLDKIEEKVDLVEKSIENKVESLEKSMEYNLINNKNSILGKIKDIDSKIEDKDSIIELISKLEDELNNKIDYIQEEVEWGNKSFFSKLFGRRR</sequence>
<comment type="caution">
    <text evidence="2">The sequence shown here is derived from an EMBL/GenBank/DDBJ whole genome shotgun (WGS) entry which is preliminary data.</text>
</comment>
<evidence type="ECO:0000313" key="3">
    <source>
        <dbReference type="Proteomes" id="UP001193748"/>
    </source>
</evidence>
<accession>A0AAX0BAZ4</accession>
<proteinExistence type="predicted"/>
<feature type="coiled-coil region" evidence="1">
    <location>
        <begin position="41"/>
        <end position="87"/>
    </location>
</feature>
<evidence type="ECO:0000256" key="1">
    <source>
        <dbReference type="SAM" id="Coils"/>
    </source>
</evidence>
<organism evidence="2 3">
    <name type="scientific">Clostridium beijerinckii</name>
    <name type="common">Clostridium MP</name>
    <dbReference type="NCBI Taxonomy" id="1520"/>
    <lineage>
        <taxon>Bacteria</taxon>
        <taxon>Bacillati</taxon>
        <taxon>Bacillota</taxon>
        <taxon>Clostridia</taxon>
        <taxon>Eubacteriales</taxon>
        <taxon>Clostridiaceae</taxon>
        <taxon>Clostridium</taxon>
    </lineage>
</organism>
<gene>
    <name evidence="2" type="ORF">B0H41_005308</name>
</gene>
<dbReference type="Proteomes" id="UP001193748">
    <property type="component" value="Unassembled WGS sequence"/>
</dbReference>
<reference evidence="2" key="1">
    <citation type="submission" date="2020-05" db="EMBL/GenBank/DDBJ databases">
        <authorList>
            <person name="Brown S."/>
            <person name="Huntemann M."/>
            <person name="Clum A."/>
            <person name="Spunde A."/>
            <person name="Palaniappan K."/>
            <person name="Ritter S."/>
            <person name="Mikhailova N."/>
            <person name="Chen I.-M."/>
            <person name="Stamatis D."/>
            <person name="Reddy T."/>
            <person name="O'Malley R."/>
            <person name="Daum C."/>
            <person name="Shapiro N."/>
            <person name="Ivanova N."/>
            <person name="Kyrpides N."/>
            <person name="Woyke T."/>
        </authorList>
    </citation>
    <scope>NUCLEOTIDE SEQUENCE</scope>
    <source>
        <strain evidence="2">DJ080</strain>
    </source>
</reference>
<name>A0AAX0BAZ4_CLOBE</name>
<dbReference type="AlphaFoldDB" id="A0AAX0BAZ4"/>
<evidence type="ECO:0000313" key="2">
    <source>
        <dbReference type="EMBL" id="NRT91629.1"/>
    </source>
</evidence>